<dbReference type="Proteomes" id="UP000183639">
    <property type="component" value="Unassembled WGS sequence"/>
</dbReference>
<keyword evidence="1" id="KW-0812">Transmembrane</keyword>
<organism evidence="2 3">
    <name type="scientific">Selenomonas ruminantium</name>
    <dbReference type="NCBI Taxonomy" id="971"/>
    <lineage>
        <taxon>Bacteria</taxon>
        <taxon>Bacillati</taxon>
        <taxon>Bacillota</taxon>
        <taxon>Negativicutes</taxon>
        <taxon>Selenomonadales</taxon>
        <taxon>Selenomonadaceae</taxon>
        <taxon>Selenomonas</taxon>
    </lineage>
</organism>
<name>A0A1I3DNL9_SELRU</name>
<dbReference type="InterPro" id="IPR032820">
    <property type="entry name" value="ATPase_put"/>
</dbReference>
<sequence>MDKQGNDGQKHEGLRQAVKAFSVLGGIGIYLVVFVGICVFLGNLADENLGLGYAGKLVGILVGFPGAIYTLYRQLKQGNVL</sequence>
<feature type="transmembrane region" description="Helical" evidence="1">
    <location>
        <begin position="21"/>
        <end position="45"/>
    </location>
</feature>
<evidence type="ECO:0000313" key="3">
    <source>
        <dbReference type="Proteomes" id="UP000183639"/>
    </source>
</evidence>
<dbReference type="OrthoDB" id="1666863at2"/>
<proteinExistence type="predicted"/>
<evidence type="ECO:0000313" key="2">
    <source>
        <dbReference type="EMBL" id="SFH88179.1"/>
    </source>
</evidence>
<dbReference type="Pfam" id="PF09527">
    <property type="entry name" value="ATPase_gene1"/>
    <property type="match status" value="1"/>
</dbReference>
<gene>
    <name evidence="2" type="ORF">SAMN04487861_10740</name>
</gene>
<feature type="transmembrane region" description="Helical" evidence="1">
    <location>
        <begin position="51"/>
        <end position="72"/>
    </location>
</feature>
<reference evidence="2 3" key="1">
    <citation type="submission" date="2016-10" db="EMBL/GenBank/DDBJ databases">
        <authorList>
            <person name="de Groot N.N."/>
        </authorList>
    </citation>
    <scope>NUCLEOTIDE SEQUENCE [LARGE SCALE GENOMIC DNA]</scope>
    <source>
        <strain evidence="2 3">Z108</strain>
    </source>
</reference>
<accession>A0A1I3DNL9</accession>
<dbReference type="EMBL" id="FOQK01000007">
    <property type="protein sequence ID" value="SFH88179.1"/>
    <property type="molecule type" value="Genomic_DNA"/>
</dbReference>
<evidence type="ECO:0000256" key="1">
    <source>
        <dbReference type="SAM" id="Phobius"/>
    </source>
</evidence>
<keyword evidence="1" id="KW-0472">Membrane</keyword>
<keyword evidence="1" id="KW-1133">Transmembrane helix</keyword>
<dbReference type="AlphaFoldDB" id="A0A1I3DNL9"/>
<dbReference type="RefSeq" id="WP_075442735.1">
    <property type="nucleotide sequence ID" value="NZ_FOQK01000007.1"/>
</dbReference>
<protein>
    <submittedName>
        <fullName evidence="2">Putative F0F1-ATPase subunit Ca2+/Mg2+ transporter</fullName>
    </submittedName>
</protein>